<comment type="caution">
    <text evidence="2">The sequence shown here is derived from an EMBL/GenBank/DDBJ whole genome shotgun (WGS) entry which is preliminary data.</text>
</comment>
<dbReference type="InterPro" id="IPR004360">
    <property type="entry name" value="Glyas_Fos-R_dOase_dom"/>
</dbReference>
<dbReference type="SUPFAM" id="SSF54593">
    <property type="entry name" value="Glyoxalase/Bleomycin resistance protein/Dihydroxybiphenyl dioxygenase"/>
    <property type="match status" value="1"/>
</dbReference>
<dbReference type="Proteomes" id="UP001431776">
    <property type="component" value="Unassembled WGS sequence"/>
</dbReference>
<evidence type="ECO:0000313" key="3">
    <source>
        <dbReference type="Proteomes" id="UP001431776"/>
    </source>
</evidence>
<gene>
    <name evidence="2" type="ORF">QJ522_04655</name>
</gene>
<dbReference type="PROSITE" id="PS51819">
    <property type="entry name" value="VOC"/>
    <property type="match status" value="1"/>
</dbReference>
<evidence type="ECO:0000313" key="2">
    <source>
        <dbReference type="EMBL" id="MDI6448324.1"/>
    </source>
</evidence>
<feature type="domain" description="VOC" evidence="1">
    <location>
        <begin position="32"/>
        <end position="160"/>
    </location>
</feature>
<accession>A0AAW6TX94</accession>
<protein>
    <submittedName>
        <fullName evidence="2">VOC family protein</fullName>
    </submittedName>
</protein>
<dbReference type="InterPro" id="IPR051332">
    <property type="entry name" value="Fosfomycin_Res_Enzymes"/>
</dbReference>
<reference evidence="2" key="1">
    <citation type="submission" date="2023-05" db="EMBL/GenBank/DDBJ databases">
        <title>Anaerotaeda fermentans gen. nov., sp. nov., a novel anaerobic planctomycete of the new family within the order Sedimentisphaerales isolated from Taman Peninsula, Russia.</title>
        <authorList>
            <person name="Khomyakova M.A."/>
            <person name="Merkel A.Y."/>
            <person name="Slobodkin A.I."/>
        </authorList>
    </citation>
    <scope>NUCLEOTIDE SEQUENCE</scope>
    <source>
        <strain evidence="2">M17dextr</strain>
    </source>
</reference>
<dbReference type="PANTHER" id="PTHR36113">
    <property type="entry name" value="LYASE, PUTATIVE-RELATED-RELATED"/>
    <property type="match status" value="1"/>
</dbReference>
<dbReference type="InterPro" id="IPR037523">
    <property type="entry name" value="VOC_core"/>
</dbReference>
<dbReference type="EMBL" id="JASCXX010000004">
    <property type="protein sequence ID" value="MDI6448324.1"/>
    <property type="molecule type" value="Genomic_DNA"/>
</dbReference>
<dbReference type="Pfam" id="PF00903">
    <property type="entry name" value="Glyoxalase"/>
    <property type="match status" value="1"/>
</dbReference>
<evidence type="ECO:0000259" key="1">
    <source>
        <dbReference type="PROSITE" id="PS51819"/>
    </source>
</evidence>
<dbReference type="Gene3D" id="3.10.180.10">
    <property type="entry name" value="2,3-Dihydroxybiphenyl 1,2-Dioxygenase, domain 1"/>
    <property type="match status" value="1"/>
</dbReference>
<sequence>MPNRVSSTCRRSISTQAAGVCSFASIQRIWLGPSRSPPFNWTQHIERLKEFYQRHFGAKAGPRYVNSARQFESCFLSFASGARLEIMQMPSVGCKAESSGPPQGYAHLAISVGSEAEVDRLTDRLRAGGCEILSNPRRTGDGYYESTVADPDGNPIEITT</sequence>
<name>A0AAW6TX94_9BACT</name>
<keyword evidence="3" id="KW-1185">Reference proteome</keyword>
<organism evidence="2 3">
    <name type="scientific">Anaerobaca lacustris</name>
    <dbReference type="NCBI Taxonomy" id="3044600"/>
    <lineage>
        <taxon>Bacteria</taxon>
        <taxon>Pseudomonadati</taxon>
        <taxon>Planctomycetota</taxon>
        <taxon>Phycisphaerae</taxon>
        <taxon>Sedimentisphaerales</taxon>
        <taxon>Anaerobacaceae</taxon>
        <taxon>Anaerobaca</taxon>
    </lineage>
</organism>
<dbReference type="AlphaFoldDB" id="A0AAW6TX94"/>
<dbReference type="InterPro" id="IPR029068">
    <property type="entry name" value="Glyas_Bleomycin-R_OHBP_Dase"/>
</dbReference>
<dbReference type="PANTHER" id="PTHR36113:SF1">
    <property type="entry name" value="GLYOXALASE_BLEOMYCIN RESISTANCE PROTEIN_DIOXYGENASE"/>
    <property type="match status" value="1"/>
</dbReference>
<proteinExistence type="predicted"/>